<dbReference type="EMBL" id="LGUP01000237">
    <property type="protein sequence ID" value="KOG22685.1"/>
    <property type="molecule type" value="Genomic_DNA"/>
</dbReference>
<dbReference type="Gene3D" id="1.10.287.1060">
    <property type="entry name" value="ESAT-6-like"/>
    <property type="match status" value="1"/>
</dbReference>
<keyword evidence="1" id="KW-0175">Coiled coil</keyword>
<protein>
    <recommendedName>
        <fullName evidence="4">WXG100 family type VII secretion target</fullName>
    </recommendedName>
</protein>
<organism evidence="2 3">
    <name type="scientific">Streptomyces viridochromogenes</name>
    <dbReference type="NCBI Taxonomy" id="1938"/>
    <lineage>
        <taxon>Bacteria</taxon>
        <taxon>Bacillati</taxon>
        <taxon>Actinomycetota</taxon>
        <taxon>Actinomycetes</taxon>
        <taxon>Kitasatosporales</taxon>
        <taxon>Streptomycetaceae</taxon>
        <taxon>Streptomyces</taxon>
    </lineage>
</organism>
<evidence type="ECO:0000256" key="1">
    <source>
        <dbReference type="SAM" id="Coils"/>
    </source>
</evidence>
<evidence type="ECO:0008006" key="4">
    <source>
        <dbReference type="Google" id="ProtNLM"/>
    </source>
</evidence>
<evidence type="ECO:0000313" key="3">
    <source>
        <dbReference type="Proteomes" id="UP000037023"/>
    </source>
</evidence>
<feature type="coiled-coil region" evidence="1">
    <location>
        <begin position="58"/>
        <end position="85"/>
    </location>
</feature>
<dbReference type="SUPFAM" id="SSF140453">
    <property type="entry name" value="EsxAB dimer-like"/>
    <property type="match status" value="1"/>
</dbReference>
<dbReference type="InterPro" id="IPR036689">
    <property type="entry name" value="ESAT-6-like_sf"/>
</dbReference>
<gene>
    <name evidence="2" type="ORF">ADK34_20740</name>
</gene>
<sequence length="93" mass="10091">MSGTVKVDDAAHAASRKFLGIINGGLQQSISQLSSAGNTLSNQSHWDGRHAAEFRTAWHGAQADLNKIKQQLEEFQRKFDTILRNISQAGGNG</sequence>
<proteinExistence type="predicted"/>
<comment type="caution">
    <text evidence="2">The sequence shown here is derived from an EMBL/GenBank/DDBJ whole genome shotgun (WGS) entry which is preliminary data.</text>
</comment>
<dbReference type="OrthoDB" id="3267746at2"/>
<dbReference type="PATRIC" id="fig|1938.6.peg.4462"/>
<dbReference type="RefSeq" id="WP_033201852.1">
    <property type="nucleotide sequence ID" value="NZ_LGUP01000237.1"/>
</dbReference>
<evidence type="ECO:0000313" key="2">
    <source>
        <dbReference type="EMBL" id="KOG22685.1"/>
    </source>
</evidence>
<dbReference type="Proteomes" id="UP000037023">
    <property type="component" value="Unassembled WGS sequence"/>
</dbReference>
<dbReference type="AlphaFoldDB" id="A0A0L8K9X8"/>
<reference evidence="2 3" key="1">
    <citation type="submission" date="2015-06" db="EMBL/GenBank/DDBJ databases">
        <authorList>
            <person name="Hoefler B.C."/>
            <person name="Straight P.D."/>
        </authorList>
    </citation>
    <scope>NUCLEOTIDE SEQUENCE [LARGE SCALE GENOMIC DNA]</scope>
    <source>
        <strain evidence="2 3">NRRL 3427</strain>
    </source>
</reference>
<accession>A0A0L8K9X8</accession>
<name>A0A0L8K9X8_STRVR</name>